<organism evidence="2">
    <name type="scientific">Paenarthrobacter sp. AMU7</name>
    <dbReference type="NCBI Taxonomy" id="3162492"/>
    <lineage>
        <taxon>Bacteria</taxon>
        <taxon>Bacillati</taxon>
        <taxon>Actinomycetota</taxon>
        <taxon>Actinomycetes</taxon>
        <taxon>Micrococcales</taxon>
        <taxon>Micrococcaceae</taxon>
        <taxon>Paenarthrobacter</taxon>
    </lineage>
</organism>
<sequence>MGAAEHREGQQAFLVPELGSHAEIIAAAVRASSSRFLEKLAESVDPDMSPTARLAAVMSAGTTAGLDDDVSRILYEYWPHMLRDPEQRRIQDELTSAQEQIYRDIIDAGTRSGEFSPLLDSAKIARTLVAQEDGLVMDVLAGSAGSEYVLDLMGSLASALLGLPAGALLERMGARSAPAT</sequence>
<evidence type="ECO:0000259" key="1">
    <source>
        <dbReference type="Pfam" id="PF17922"/>
    </source>
</evidence>
<feature type="domain" description="YfiR C-terminal" evidence="1">
    <location>
        <begin position="66"/>
        <end position="140"/>
    </location>
</feature>
<evidence type="ECO:0000313" key="2">
    <source>
        <dbReference type="EMBL" id="XDV71320.1"/>
    </source>
</evidence>
<name>A0AB39YNW6_9MICC</name>
<protein>
    <submittedName>
        <fullName evidence="2">TetR family transcriptional regulator C-terminal domain-containing protein</fullName>
    </submittedName>
</protein>
<dbReference type="InterPro" id="IPR036271">
    <property type="entry name" value="Tet_transcr_reg_TetR-rel_C_sf"/>
</dbReference>
<gene>
    <name evidence="2" type="ORF">ABQM86_20560</name>
</gene>
<accession>A0AB39YNW6</accession>
<dbReference type="InterPro" id="IPR041612">
    <property type="entry name" value="YfiR_C"/>
</dbReference>
<dbReference type="SUPFAM" id="SSF48498">
    <property type="entry name" value="Tetracyclin repressor-like, C-terminal domain"/>
    <property type="match status" value="1"/>
</dbReference>
<proteinExistence type="predicted"/>
<dbReference type="EMBL" id="CP165735">
    <property type="protein sequence ID" value="XDV71320.1"/>
    <property type="molecule type" value="Genomic_DNA"/>
</dbReference>
<dbReference type="Pfam" id="PF17922">
    <property type="entry name" value="TetR_C_17"/>
    <property type="match status" value="1"/>
</dbReference>
<dbReference type="AlphaFoldDB" id="A0AB39YNW6"/>
<dbReference type="Gene3D" id="1.10.357.10">
    <property type="entry name" value="Tetracycline Repressor, domain 2"/>
    <property type="match status" value="1"/>
</dbReference>
<reference evidence="2" key="1">
    <citation type="submission" date="2024-07" db="EMBL/GenBank/DDBJ databases">
        <authorList>
            <person name="Li J."/>
            <person name="Wei H."/>
            <person name="Ma J."/>
        </authorList>
    </citation>
    <scope>NUCLEOTIDE SEQUENCE</scope>
    <source>
        <strain evidence="2">AMU7</strain>
    </source>
</reference>
<dbReference type="RefSeq" id="WP_369745450.1">
    <property type="nucleotide sequence ID" value="NZ_CP165735.1"/>
</dbReference>